<dbReference type="EMBL" id="SSTD01001513">
    <property type="protein sequence ID" value="TYK29677.1"/>
    <property type="molecule type" value="Genomic_DNA"/>
</dbReference>
<evidence type="ECO:0008006" key="4">
    <source>
        <dbReference type="Google" id="ProtNLM"/>
    </source>
</evidence>
<sequence length="926" mass="106528">MASMKAASKSSVASDAYTGPITRSRSKGITQEQDQAYPDVMSIMMANIMVEAAMVEMERKVNFLMKVVVERDNEITALIEQMRTRETSESIQQLQDMIANSIRAQYGGSPQTSFMYSKPYTLRMPLEIKKRPACQAVRSKLELKCFRVIHRSGVGRLLYILQGIKPCTFEELATRAHDMELSITSRGTRDFPVPEVRKGKKEMKGTEKFGTFEPIVVQFRQEVAPEDFHEKERSIEEDDEWWIIMTRQKKRKSTLTQKESRFYRNYRRGNKAQKNKKKKTQKPKLVHMEDKDFPRPQGLVTLANFFPTRFLCDHQDENPEVVACHAINATEEESIPPRSLEEEGVLKDLSRFNVDDFLSFHQETKTILINTLFNSAASSSSAPTATYESTPYCMSIDFSDEDLLLGSKLHNRPLYVSGYVREYRVDKILIDNGSTINIMPKSTMRQLGILMDELSNSKVTSALFHVVDSRTTYKLLLDRPWIHGNGVVTSILHKCFKFYQDGVKKVEVDFNPFLEAESHFVDAKFYLKNDNSPEVVPLEIHVVNREDNLQQKSLASWEPHKSTETFNSRKREASTSTTKCMILMDEKTSNPPILRYVPLSNCKKCESPFVEFPQSLKVGDIEILKESFTTPLTKITKQEIKIDLTEPSLPQRRTKERFDSKAYKLMAKVGYDFITHTEFKSLKIHEQPELSSIQKKLLRKRHAILVSRKGLGYKSPEPICITRKGKEKVVDNNHIIAEELDSMEEKEGDNQRTSTFDRIRPYVVRAPVFERLSMIEIERKGHRSTFSLNQRSIFQRLTTTFKKEKGTCQALKTTKPLAIEREREKVVANVPFRMKRKTFVTLNTSEGSLKELEIGTPEEDPKDVPQSLEDSGQSTVVELKEVNLGTIEEPSPTFISASLSSEKEDKYMSLLTEYKDIFAWSYKEMP</sequence>
<dbReference type="AlphaFoldDB" id="A0A5D3E0Q8"/>
<proteinExistence type="predicted"/>
<dbReference type="Proteomes" id="UP000321947">
    <property type="component" value="Unassembled WGS sequence"/>
</dbReference>
<dbReference type="CDD" id="cd00303">
    <property type="entry name" value="retropepsin_like"/>
    <property type="match status" value="1"/>
</dbReference>
<evidence type="ECO:0000256" key="1">
    <source>
        <dbReference type="SAM" id="MobiDB-lite"/>
    </source>
</evidence>
<evidence type="ECO:0000313" key="3">
    <source>
        <dbReference type="Proteomes" id="UP000321947"/>
    </source>
</evidence>
<feature type="compositionally biased region" description="Polar residues" evidence="1">
    <location>
        <begin position="21"/>
        <end position="33"/>
    </location>
</feature>
<name>A0A5D3E0Q8_CUCMM</name>
<organism evidence="2 3">
    <name type="scientific">Cucumis melo var. makuwa</name>
    <name type="common">Oriental melon</name>
    <dbReference type="NCBI Taxonomy" id="1194695"/>
    <lineage>
        <taxon>Eukaryota</taxon>
        <taxon>Viridiplantae</taxon>
        <taxon>Streptophyta</taxon>
        <taxon>Embryophyta</taxon>
        <taxon>Tracheophyta</taxon>
        <taxon>Spermatophyta</taxon>
        <taxon>Magnoliopsida</taxon>
        <taxon>eudicotyledons</taxon>
        <taxon>Gunneridae</taxon>
        <taxon>Pentapetalae</taxon>
        <taxon>rosids</taxon>
        <taxon>fabids</taxon>
        <taxon>Cucurbitales</taxon>
        <taxon>Cucurbitaceae</taxon>
        <taxon>Benincaseae</taxon>
        <taxon>Cucumis</taxon>
    </lineage>
</organism>
<feature type="region of interest" description="Disordered" evidence="1">
    <location>
        <begin position="1"/>
        <end position="33"/>
    </location>
</feature>
<reference evidence="2 3" key="1">
    <citation type="submission" date="2019-08" db="EMBL/GenBank/DDBJ databases">
        <title>Draft genome sequences of two oriental melons (Cucumis melo L. var makuwa).</title>
        <authorList>
            <person name="Kwon S.-Y."/>
        </authorList>
    </citation>
    <scope>NUCLEOTIDE SEQUENCE [LARGE SCALE GENOMIC DNA]</scope>
    <source>
        <strain evidence="3">cv. Chang Bougi</strain>
        <tissue evidence="2">Leaf</tissue>
    </source>
</reference>
<dbReference type="PANTHER" id="PTHR33240:SF15">
    <property type="entry name" value="GAG-PRO-LIKE PROTEIN"/>
    <property type="match status" value="1"/>
</dbReference>
<feature type="region of interest" description="Disordered" evidence="1">
    <location>
        <begin position="265"/>
        <end position="285"/>
    </location>
</feature>
<feature type="compositionally biased region" description="Low complexity" evidence="1">
    <location>
        <begin position="1"/>
        <end position="16"/>
    </location>
</feature>
<protein>
    <recommendedName>
        <fullName evidence="4">Ty3-gypsy retrotransposon protein</fullName>
    </recommendedName>
</protein>
<evidence type="ECO:0000313" key="2">
    <source>
        <dbReference type="EMBL" id="TYK29677.1"/>
    </source>
</evidence>
<comment type="caution">
    <text evidence="2">The sequence shown here is derived from an EMBL/GenBank/DDBJ whole genome shotgun (WGS) entry which is preliminary data.</text>
</comment>
<gene>
    <name evidence="2" type="ORF">E5676_scaffold64G00270</name>
</gene>
<dbReference type="PANTHER" id="PTHR33240">
    <property type="entry name" value="OS08G0508500 PROTEIN"/>
    <property type="match status" value="1"/>
</dbReference>
<accession>A0A5D3E0Q8</accession>